<feature type="transmembrane region" description="Helical" evidence="1">
    <location>
        <begin position="188"/>
        <end position="209"/>
    </location>
</feature>
<dbReference type="InterPro" id="IPR056918">
    <property type="entry name" value="8xMP"/>
</dbReference>
<evidence type="ECO:0000313" key="4">
    <source>
        <dbReference type="Proteomes" id="UP000199426"/>
    </source>
</evidence>
<dbReference type="AlphaFoldDB" id="A0A2X2VI26"/>
<gene>
    <name evidence="3" type="ORF">NCTC13492_01667</name>
    <name evidence="2" type="ORF">SAMN05421542_2851</name>
</gene>
<feature type="transmembrane region" description="Helical" evidence="1">
    <location>
        <begin position="160"/>
        <end position="181"/>
    </location>
</feature>
<keyword evidence="1" id="KW-0812">Transmembrane</keyword>
<sequence length="235" mass="28006">MQPNLIQQEEYINHLLKDIPREKQTEVLKEAYKNALDTRKFEIDLYWKRATYFWAFIAAIFLATYSMLNSNFLLNEKDPSITILKKALIILIVLLGYLFSLGWYFVNRGSKVWQKNWETHIDLLENTLNGPLFKTLIKPNLNFWSLNSYYPFSVSKVNQFLSLCVTVFWALLMNLLIVFLFKLQEEFCCWMLSILTTSFALFLFSFIYYKQTVSFMHKHWKKGSAYKNPTYIDIN</sequence>
<evidence type="ECO:0000256" key="1">
    <source>
        <dbReference type="SAM" id="Phobius"/>
    </source>
</evidence>
<evidence type="ECO:0000313" key="2">
    <source>
        <dbReference type="EMBL" id="SDJ16014.1"/>
    </source>
</evidence>
<dbReference type="Proteomes" id="UP000199426">
    <property type="component" value="Unassembled WGS sequence"/>
</dbReference>
<name>A0A2X2VI26_CHRJE</name>
<feature type="transmembrane region" description="Helical" evidence="1">
    <location>
        <begin position="86"/>
        <end position="106"/>
    </location>
</feature>
<keyword evidence="1" id="KW-0472">Membrane</keyword>
<feature type="transmembrane region" description="Helical" evidence="1">
    <location>
        <begin position="52"/>
        <end position="74"/>
    </location>
</feature>
<evidence type="ECO:0000313" key="5">
    <source>
        <dbReference type="Proteomes" id="UP000251670"/>
    </source>
</evidence>
<dbReference type="RefSeq" id="WP_089737104.1">
    <property type="nucleotide sequence ID" value="NZ_FNEG01000004.1"/>
</dbReference>
<dbReference type="EMBL" id="UAWB01000002">
    <property type="protein sequence ID" value="SQB28084.1"/>
    <property type="molecule type" value="Genomic_DNA"/>
</dbReference>
<proteinExistence type="predicted"/>
<organism evidence="3 5">
    <name type="scientific">Chryseobacterium jejuense</name>
    <dbReference type="NCBI Taxonomy" id="445960"/>
    <lineage>
        <taxon>Bacteria</taxon>
        <taxon>Pseudomonadati</taxon>
        <taxon>Bacteroidota</taxon>
        <taxon>Flavobacteriia</taxon>
        <taxon>Flavobacteriales</taxon>
        <taxon>Weeksellaceae</taxon>
        <taxon>Chryseobacterium group</taxon>
        <taxon>Chryseobacterium</taxon>
    </lineage>
</organism>
<evidence type="ECO:0000313" key="3">
    <source>
        <dbReference type="EMBL" id="SQB28084.1"/>
    </source>
</evidence>
<accession>A0A2X2VI26</accession>
<dbReference type="Pfam" id="PF24838">
    <property type="entry name" value="8xMP"/>
    <property type="match status" value="1"/>
</dbReference>
<keyword evidence="1" id="KW-1133">Transmembrane helix</keyword>
<keyword evidence="4" id="KW-1185">Reference proteome</keyword>
<reference evidence="3 5" key="2">
    <citation type="submission" date="2018-06" db="EMBL/GenBank/DDBJ databases">
        <authorList>
            <consortium name="Pathogen Informatics"/>
            <person name="Doyle S."/>
        </authorList>
    </citation>
    <scope>NUCLEOTIDE SEQUENCE [LARGE SCALE GENOMIC DNA]</scope>
    <source>
        <strain evidence="3 5">NCTC13492</strain>
    </source>
</reference>
<dbReference type="OrthoDB" id="9153185at2"/>
<reference evidence="2 4" key="1">
    <citation type="submission" date="2016-10" db="EMBL/GenBank/DDBJ databases">
        <authorList>
            <person name="Varghese N."/>
            <person name="Submissions S."/>
        </authorList>
    </citation>
    <scope>NUCLEOTIDE SEQUENCE [LARGE SCALE GENOMIC DNA]</scope>
    <source>
        <strain evidence="2 4">DSM 19299</strain>
    </source>
</reference>
<dbReference type="Proteomes" id="UP000251670">
    <property type="component" value="Unassembled WGS sequence"/>
</dbReference>
<dbReference type="EMBL" id="FNEG01000004">
    <property type="protein sequence ID" value="SDJ16014.1"/>
    <property type="molecule type" value="Genomic_DNA"/>
</dbReference>
<protein>
    <submittedName>
        <fullName evidence="3">Uncharacterized protein</fullName>
    </submittedName>
</protein>